<name>E4X8H7_OIKDI</name>
<dbReference type="SUPFAM" id="SSF81383">
    <property type="entry name" value="F-box domain"/>
    <property type="match status" value="1"/>
</dbReference>
<dbReference type="CDD" id="cd09917">
    <property type="entry name" value="F-box_SF"/>
    <property type="match status" value="1"/>
</dbReference>
<sequence>MENKTNIFCLPPELLCGISCYLPGEELRQFGTTCSRLKTIADRTAVGRIAYLLRKSEPLWARLHRGAIRHGLRTATAILEYMEVQMLLAHTKNTDPIVVMLDTGNPDHCVDSVDHLEEVNLFDTPKFPAQIRIEKDLAAAAFFNHLPKLTVYTWNLAAEPTKSSSSDKIWRRPPTRTVALDLSNFDIFDDDVPILGDVHISGKFISVFLGCIGIVVVIDLRRDRDINVKVHRTSQSILSFRGFFVENEMNFFVFEEADDWEDEFKPAFLTFYCNSSKDDALVEYLKLDELLSSSQGIKRLNEKVYLVSEKKRNFFHIITLDKQNPVDRYLSLRHKNEFSTNNCIFKLEEVYGIIVAVCCCKDHVCTYDLSTAQNPFSSVRLLPEADSSKLNHSKLKSEGIDFVVHPTNKRDKFFKNIGNWYRIWFEREKCRFQPNVGIRIPNEIDDQNATFYPTMIHSRSKCSLLYEYMPAPIRPSK</sequence>
<evidence type="ECO:0000313" key="2">
    <source>
        <dbReference type="Proteomes" id="UP000001307"/>
    </source>
</evidence>
<protein>
    <recommendedName>
        <fullName evidence="3">F-box domain-containing protein</fullName>
    </recommendedName>
</protein>
<reference evidence="1" key="1">
    <citation type="journal article" date="2010" name="Science">
        <title>Plasticity of animal genome architecture unmasked by rapid evolution of a pelagic tunicate.</title>
        <authorList>
            <person name="Denoeud F."/>
            <person name="Henriet S."/>
            <person name="Mungpakdee S."/>
            <person name="Aury J.M."/>
            <person name="Da Silva C."/>
            <person name="Brinkmann H."/>
            <person name="Mikhaleva J."/>
            <person name="Olsen L.C."/>
            <person name="Jubin C."/>
            <person name="Canestro C."/>
            <person name="Bouquet J.M."/>
            <person name="Danks G."/>
            <person name="Poulain J."/>
            <person name="Campsteijn C."/>
            <person name="Adamski M."/>
            <person name="Cross I."/>
            <person name="Yadetie F."/>
            <person name="Muffato M."/>
            <person name="Louis A."/>
            <person name="Butcher S."/>
            <person name="Tsagkogeorga G."/>
            <person name="Konrad A."/>
            <person name="Singh S."/>
            <person name="Jensen M.F."/>
            <person name="Cong E.H."/>
            <person name="Eikeseth-Otteraa H."/>
            <person name="Noel B."/>
            <person name="Anthouard V."/>
            <person name="Porcel B.M."/>
            <person name="Kachouri-Lafond R."/>
            <person name="Nishino A."/>
            <person name="Ugolini M."/>
            <person name="Chourrout P."/>
            <person name="Nishida H."/>
            <person name="Aasland R."/>
            <person name="Huzurbazar S."/>
            <person name="Westhof E."/>
            <person name="Delsuc F."/>
            <person name="Lehrach H."/>
            <person name="Reinhardt R."/>
            <person name="Weissenbach J."/>
            <person name="Roy S.W."/>
            <person name="Artiguenave F."/>
            <person name="Postlethwait J.H."/>
            <person name="Manak J.R."/>
            <person name="Thompson E.M."/>
            <person name="Jaillon O."/>
            <person name="Du Pasquier L."/>
            <person name="Boudinot P."/>
            <person name="Liberles D.A."/>
            <person name="Volff J.N."/>
            <person name="Philippe H."/>
            <person name="Lenhard B."/>
            <person name="Roest Crollius H."/>
            <person name="Wincker P."/>
            <person name="Chourrout D."/>
        </authorList>
    </citation>
    <scope>NUCLEOTIDE SEQUENCE [LARGE SCALE GENOMIC DNA]</scope>
</reference>
<evidence type="ECO:0000313" key="1">
    <source>
        <dbReference type="EMBL" id="CBY08138.1"/>
    </source>
</evidence>
<dbReference type="Proteomes" id="UP000001307">
    <property type="component" value="Unassembled WGS sequence"/>
</dbReference>
<dbReference type="InParanoid" id="E4X8H7"/>
<evidence type="ECO:0008006" key="3">
    <source>
        <dbReference type="Google" id="ProtNLM"/>
    </source>
</evidence>
<dbReference type="EMBL" id="FN653029">
    <property type="protein sequence ID" value="CBY08138.1"/>
    <property type="molecule type" value="Genomic_DNA"/>
</dbReference>
<keyword evidence="2" id="KW-1185">Reference proteome</keyword>
<dbReference type="OrthoDB" id="10375711at2759"/>
<dbReference type="InterPro" id="IPR036047">
    <property type="entry name" value="F-box-like_dom_sf"/>
</dbReference>
<gene>
    <name evidence="1" type="ORF">GSOID_T00004147001</name>
</gene>
<accession>E4X8H7</accession>
<proteinExistence type="predicted"/>
<dbReference type="AlphaFoldDB" id="E4X8H7"/>
<organism evidence="1">
    <name type="scientific">Oikopleura dioica</name>
    <name type="common">Tunicate</name>
    <dbReference type="NCBI Taxonomy" id="34765"/>
    <lineage>
        <taxon>Eukaryota</taxon>
        <taxon>Metazoa</taxon>
        <taxon>Chordata</taxon>
        <taxon>Tunicata</taxon>
        <taxon>Appendicularia</taxon>
        <taxon>Copelata</taxon>
        <taxon>Oikopleuridae</taxon>
        <taxon>Oikopleura</taxon>
    </lineage>
</organism>